<protein>
    <submittedName>
        <fullName evidence="2">SAF domain-containing protein</fullName>
    </submittedName>
</protein>
<dbReference type="Pfam" id="PF08666">
    <property type="entry name" value="SAF"/>
    <property type="match status" value="1"/>
</dbReference>
<reference evidence="2 3" key="1">
    <citation type="submission" date="2024-09" db="EMBL/GenBank/DDBJ databases">
        <authorList>
            <person name="Sun Q."/>
            <person name="Mori K."/>
        </authorList>
    </citation>
    <scope>NUCLEOTIDE SEQUENCE [LARGE SCALE GENOMIC DNA]</scope>
    <source>
        <strain evidence="2 3">CCM 7759</strain>
    </source>
</reference>
<dbReference type="CDD" id="cd11614">
    <property type="entry name" value="SAF_CpaB_FlgA_like"/>
    <property type="match status" value="1"/>
</dbReference>
<feature type="domain" description="SAF" evidence="1">
    <location>
        <begin position="38"/>
        <end position="100"/>
    </location>
</feature>
<dbReference type="InterPro" id="IPR013974">
    <property type="entry name" value="SAF"/>
</dbReference>
<dbReference type="RefSeq" id="WP_377469436.1">
    <property type="nucleotide sequence ID" value="NZ_JBHLWN010000027.1"/>
</dbReference>
<proteinExistence type="predicted"/>
<organism evidence="2 3">
    <name type="scientific">Paenibacillus chartarius</name>
    <dbReference type="NCBI Taxonomy" id="747481"/>
    <lineage>
        <taxon>Bacteria</taxon>
        <taxon>Bacillati</taxon>
        <taxon>Bacillota</taxon>
        <taxon>Bacilli</taxon>
        <taxon>Bacillales</taxon>
        <taxon>Paenibacillaceae</taxon>
        <taxon>Paenibacillus</taxon>
    </lineage>
</organism>
<evidence type="ECO:0000313" key="3">
    <source>
        <dbReference type="Proteomes" id="UP001589776"/>
    </source>
</evidence>
<evidence type="ECO:0000259" key="1">
    <source>
        <dbReference type="SMART" id="SM00858"/>
    </source>
</evidence>
<name>A0ABV6DI74_9BACL</name>
<dbReference type="SMART" id="SM00858">
    <property type="entry name" value="SAF"/>
    <property type="match status" value="1"/>
</dbReference>
<dbReference type="EMBL" id="JBHLWN010000027">
    <property type="protein sequence ID" value="MFC0212297.1"/>
    <property type="molecule type" value="Genomic_DNA"/>
</dbReference>
<keyword evidence="3" id="KW-1185">Reference proteome</keyword>
<evidence type="ECO:0000313" key="2">
    <source>
        <dbReference type="EMBL" id="MFC0212297.1"/>
    </source>
</evidence>
<comment type="caution">
    <text evidence="2">The sequence shown here is derived from an EMBL/GenBank/DDBJ whole genome shotgun (WGS) entry which is preliminary data.</text>
</comment>
<sequence>MNRRRNLVIGTVAAVCSIAMVYGVYVLQVRQISLQQTVQVVVPKDFIRAGAVITEEMLELKPVFTAALSPSMVTDKKQLVGKETVIPLGRGEPVLAWKLNRLHLLPRPNQATFQVPKEYVLSISNGIRAGDQVKVYASSTDGGGPRKLFEEEITVASVKTSANVEIDNPKSSNLQSKAEGDEVKMYLSRLEANGPIDHINLNLTEEQWMTIDRLCSTKKTKLVIAFTASSLAGEQ</sequence>
<dbReference type="Proteomes" id="UP001589776">
    <property type="component" value="Unassembled WGS sequence"/>
</dbReference>
<dbReference type="Gene3D" id="3.90.1210.10">
    <property type="entry name" value="Antifreeze-like/N-acetylneuraminic acid synthase C-terminal domain"/>
    <property type="match status" value="1"/>
</dbReference>
<accession>A0ABV6DI74</accession>
<gene>
    <name evidence="2" type="ORF">ACFFK0_07460</name>
</gene>